<sequence>MALITDPSCQQGIIEYAGIIINREECKSRELYSRGIFNKVDMHIHGKFHSPLKKLKTDIHAP</sequence>
<accession>A0A2T4N642</accession>
<proteinExistence type="predicted"/>
<dbReference type="EMBL" id="PZKL01000012">
    <property type="protein sequence ID" value="PTH82289.1"/>
    <property type="molecule type" value="Genomic_DNA"/>
</dbReference>
<protein>
    <submittedName>
        <fullName evidence="1">Uncharacterized protein</fullName>
    </submittedName>
</protein>
<dbReference type="AlphaFoldDB" id="A0A2T4N642"/>
<evidence type="ECO:0000313" key="2">
    <source>
        <dbReference type="Proteomes" id="UP000241986"/>
    </source>
</evidence>
<name>A0A2T4N642_AERVE</name>
<comment type="caution">
    <text evidence="1">The sequence shown here is derived from an EMBL/GenBank/DDBJ whole genome shotgun (WGS) entry which is preliminary data.</text>
</comment>
<gene>
    <name evidence="1" type="ORF">DAA48_02655</name>
</gene>
<evidence type="ECO:0000313" key="1">
    <source>
        <dbReference type="EMBL" id="PTH82289.1"/>
    </source>
</evidence>
<organism evidence="1 2">
    <name type="scientific">Aeromonas veronii</name>
    <dbReference type="NCBI Taxonomy" id="654"/>
    <lineage>
        <taxon>Bacteria</taxon>
        <taxon>Pseudomonadati</taxon>
        <taxon>Pseudomonadota</taxon>
        <taxon>Gammaproteobacteria</taxon>
        <taxon>Aeromonadales</taxon>
        <taxon>Aeromonadaceae</taxon>
        <taxon>Aeromonas</taxon>
    </lineage>
</organism>
<dbReference type="Proteomes" id="UP000241986">
    <property type="component" value="Unassembled WGS sequence"/>
</dbReference>
<reference evidence="1 2" key="1">
    <citation type="submission" date="2018-03" db="EMBL/GenBank/DDBJ databases">
        <title>Aeromonas veronii whole genome sequencing and analysis.</title>
        <authorList>
            <person name="Xie H."/>
            <person name="Liu T."/>
            <person name="Wang K."/>
        </authorList>
    </citation>
    <scope>NUCLEOTIDE SEQUENCE [LARGE SCALE GENOMIC DNA]</scope>
    <source>
        <strain evidence="1 2">XH.VA.1</strain>
    </source>
</reference>